<dbReference type="SMART" id="SM00387">
    <property type="entry name" value="HATPase_c"/>
    <property type="match status" value="1"/>
</dbReference>
<evidence type="ECO:0000313" key="16">
    <source>
        <dbReference type="EMBL" id="AEG98554.1"/>
    </source>
</evidence>
<evidence type="ECO:0000256" key="14">
    <source>
        <dbReference type="SAM" id="Phobius"/>
    </source>
</evidence>
<evidence type="ECO:0000256" key="7">
    <source>
        <dbReference type="ARBA" id="ARBA00022692"/>
    </source>
</evidence>
<dbReference type="PANTHER" id="PTHR43547">
    <property type="entry name" value="TWO-COMPONENT HISTIDINE KINASE"/>
    <property type="match status" value="1"/>
</dbReference>
<feature type="domain" description="Histidine kinase" evidence="15">
    <location>
        <begin position="430"/>
        <end position="533"/>
    </location>
</feature>
<evidence type="ECO:0000256" key="8">
    <source>
        <dbReference type="ARBA" id="ARBA00022741"/>
    </source>
</evidence>
<keyword evidence="4" id="KW-1003">Cell membrane</keyword>
<dbReference type="GO" id="GO:0005524">
    <property type="term" value="F:ATP binding"/>
    <property type="evidence" value="ECO:0007669"/>
    <property type="project" value="UniProtKB-KW"/>
</dbReference>
<dbReference type="PROSITE" id="PS50109">
    <property type="entry name" value="HIS_KIN"/>
    <property type="match status" value="1"/>
</dbReference>
<dbReference type="CDD" id="cd16915">
    <property type="entry name" value="HATPase_DpiB-CitA-like"/>
    <property type="match status" value="1"/>
</dbReference>
<dbReference type="PANTHER" id="PTHR43547:SF10">
    <property type="entry name" value="SENSOR HISTIDINE KINASE DCUS"/>
    <property type="match status" value="1"/>
</dbReference>
<keyword evidence="8" id="KW-0547">Nucleotide-binding</keyword>
<keyword evidence="13 14" id="KW-0472">Membrane</keyword>
<dbReference type="Proteomes" id="UP000008881">
    <property type="component" value="Chromosome"/>
</dbReference>
<keyword evidence="17" id="KW-1185">Reference proteome</keyword>
<keyword evidence="9 16" id="KW-0418">Kinase</keyword>
<dbReference type="RefSeq" id="WP_015705272.1">
    <property type="nucleotide sequence ID" value="NC_015663.1"/>
</dbReference>
<dbReference type="InterPro" id="IPR003594">
    <property type="entry name" value="HATPase_dom"/>
</dbReference>
<accession>A0A0H3G051</accession>
<organism evidence="16 17">
    <name type="scientific">Klebsiella aerogenes (strain ATCC 13048 / DSM 30053 / CCUG 1429 / JCM 1235 / KCTC 2190 / NBRC 13534 / NCIMB 10102 / NCTC 10006 / CDC 819-56)</name>
    <name type="common">Enterobacter aerogenes</name>
    <dbReference type="NCBI Taxonomy" id="1028307"/>
    <lineage>
        <taxon>Bacteria</taxon>
        <taxon>Pseudomonadati</taxon>
        <taxon>Pseudomonadota</taxon>
        <taxon>Gammaproteobacteria</taxon>
        <taxon>Enterobacterales</taxon>
        <taxon>Enterobacteriaceae</taxon>
        <taxon>Klebsiella/Raoultella group</taxon>
        <taxon>Klebsiella</taxon>
    </lineage>
</organism>
<sequence length="538" mass="58885">MKEAELQPPARKRARSLKLSTAVTLMIGSVIGAVLLLVYALWFMQISNATRDGLKETALAVARTMADMPQVKRGLGEPPQSNIIQPLAQSITRRNDLLYAIVTDMRGIRYSHPDSAIIGKPFIGEDIRPTLAGRENVAINHGVLAPALRVFTPVFNEQHQQIGVVVVGISLSKVDEQIANSRWDVLLTILVSALVCAIGTWTLVRGLKRILLGLEPQDISTQFQQRQAMLHSLKEGVIAVDSSGQVTLINPAARGMLLSGPDKSIDRTPLLADLQEVLRSGEPIYDRALGCNGLLLISNTVPVRSQNAIVGAISTFRDKTEMSQLVQRLDGMMSYVDALRTTSHEFMNKLHVILGLLNMKSYDKLEEYVLQTAHAYQADIGEIQHRIKSPVVAGFLIGKIQRAKERGFTLNLAEESLVPDCPNEKQVTVLVTVLGNLIENALDAMSSQEEGEVSLLLHYQDGWLSGEVSDDGPGIPAANIDAIFNKGFSTKGENRGVGLFLANQQLHELGGTLSVESEPGVFTQFFVHLPWDSKRKKA</sequence>
<dbReference type="Gene3D" id="3.30.565.10">
    <property type="entry name" value="Histidine kinase-like ATPase, C-terminal domain"/>
    <property type="match status" value="1"/>
</dbReference>
<proteinExistence type="predicted"/>
<dbReference type="InterPro" id="IPR004358">
    <property type="entry name" value="Sig_transdc_His_kin-like_C"/>
</dbReference>
<dbReference type="PRINTS" id="PR00344">
    <property type="entry name" value="BCTRLSENSOR"/>
</dbReference>
<dbReference type="InterPro" id="IPR016120">
    <property type="entry name" value="Sig_transdc_His_kin_SpoOB"/>
</dbReference>
<dbReference type="CDD" id="cd00130">
    <property type="entry name" value="PAS"/>
    <property type="match status" value="1"/>
</dbReference>
<name>A0A0H3G051_KLEAK</name>
<dbReference type="GO" id="GO:0005886">
    <property type="term" value="C:plasma membrane"/>
    <property type="evidence" value="ECO:0007669"/>
    <property type="project" value="UniProtKB-SubCell"/>
</dbReference>
<dbReference type="InterPro" id="IPR035965">
    <property type="entry name" value="PAS-like_dom_sf"/>
</dbReference>
<protein>
    <recommendedName>
        <fullName evidence="3">histidine kinase</fullName>
        <ecNumber evidence="3">2.7.13.3</ecNumber>
    </recommendedName>
</protein>
<evidence type="ECO:0000313" key="17">
    <source>
        <dbReference type="Proteomes" id="UP000008881"/>
    </source>
</evidence>
<evidence type="ECO:0000256" key="5">
    <source>
        <dbReference type="ARBA" id="ARBA00022553"/>
    </source>
</evidence>
<evidence type="ECO:0000256" key="12">
    <source>
        <dbReference type="ARBA" id="ARBA00023012"/>
    </source>
</evidence>
<dbReference type="KEGG" id="eae:EAE_18235"/>
<dbReference type="FunFam" id="3.30.450.20:FF:000045">
    <property type="entry name" value="Sensor histidine kinase DcuS"/>
    <property type="match status" value="1"/>
</dbReference>
<dbReference type="SUPFAM" id="SSF103190">
    <property type="entry name" value="Sensory domain-like"/>
    <property type="match status" value="1"/>
</dbReference>
<keyword evidence="10" id="KW-0067">ATP-binding</keyword>
<dbReference type="GeneID" id="93311836"/>
<keyword evidence="7 14" id="KW-0812">Transmembrane</keyword>
<dbReference type="EC" id="2.7.13.3" evidence="3"/>
<dbReference type="AlphaFoldDB" id="A0A0H3G051"/>
<dbReference type="InterPro" id="IPR000014">
    <property type="entry name" value="PAS"/>
</dbReference>
<dbReference type="FunFam" id="1.10.287.130:FF:000011">
    <property type="entry name" value="Sensor histidine kinase DcuS"/>
    <property type="match status" value="1"/>
</dbReference>
<dbReference type="PATRIC" id="fig|1028307.3.peg.3644"/>
<dbReference type="SUPFAM" id="SSF55785">
    <property type="entry name" value="PYP-like sensor domain (PAS domain)"/>
    <property type="match status" value="1"/>
</dbReference>
<feature type="transmembrane region" description="Helical" evidence="14">
    <location>
        <begin position="185"/>
        <end position="204"/>
    </location>
</feature>
<dbReference type="InterPro" id="IPR005467">
    <property type="entry name" value="His_kinase_dom"/>
</dbReference>
<keyword evidence="11 14" id="KW-1133">Transmembrane helix</keyword>
<dbReference type="eggNOG" id="COG3290">
    <property type="taxonomic scope" value="Bacteria"/>
</dbReference>
<evidence type="ECO:0000256" key="1">
    <source>
        <dbReference type="ARBA" id="ARBA00000085"/>
    </source>
</evidence>
<dbReference type="Gene3D" id="3.30.450.20">
    <property type="entry name" value="PAS domain"/>
    <property type="match status" value="2"/>
</dbReference>
<gene>
    <name evidence="16" type="ordered locus">EAE_18235</name>
</gene>
<comment type="catalytic activity">
    <reaction evidence="1">
        <text>ATP + protein L-histidine = ADP + protein N-phospho-L-histidine.</text>
        <dbReference type="EC" id="2.7.13.3"/>
    </reaction>
</comment>
<evidence type="ECO:0000256" key="2">
    <source>
        <dbReference type="ARBA" id="ARBA00004651"/>
    </source>
</evidence>
<keyword evidence="5" id="KW-0597">Phosphoprotein</keyword>
<dbReference type="InterPro" id="IPR036890">
    <property type="entry name" value="HATPase_C_sf"/>
</dbReference>
<reference evidence="16 17" key="1">
    <citation type="journal article" date="2012" name="J. Bacteriol.">
        <title>Complete genome sequence of Enterobacter aerogenes KCTC 2190.</title>
        <authorList>
            <person name="Shin S.H."/>
            <person name="Kim S."/>
            <person name="Kim J.Y."/>
            <person name="Lee S."/>
            <person name="Um Y."/>
            <person name="Oh M.K."/>
            <person name="Kim Y.R."/>
            <person name="Lee J."/>
            <person name="Yang K.S."/>
        </authorList>
    </citation>
    <scope>NUCLEOTIDE SEQUENCE [LARGE SCALE GENOMIC DNA]</scope>
    <source>
        <strain evidence="16 17">KCTC 2190</strain>
    </source>
</reference>
<dbReference type="OrthoDB" id="9792686at2"/>
<evidence type="ECO:0000256" key="4">
    <source>
        <dbReference type="ARBA" id="ARBA00022475"/>
    </source>
</evidence>
<dbReference type="Pfam" id="PF02518">
    <property type="entry name" value="HATPase_c"/>
    <property type="match status" value="1"/>
</dbReference>
<feature type="transmembrane region" description="Helical" evidence="14">
    <location>
        <begin position="21"/>
        <end position="42"/>
    </location>
</feature>
<dbReference type="Gene3D" id="1.10.287.130">
    <property type="match status" value="1"/>
</dbReference>
<dbReference type="Pfam" id="PF17203">
    <property type="entry name" value="sCache_3_2"/>
    <property type="match status" value="1"/>
</dbReference>
<dbReference type="NCBIfam" id="NF008298">
    <property type="entry name" value="PRK11086.1"/>
    <property type="match status" value="1"/>
</dbReference>
<dbReference type="SUPFAM" id="SSF55874">
    <property type="entry name" value="ATPase domain of HSP90 chaperone/DNA topoisomerase II/histidine kinase"/>
    <property type="match status" value="1"/>
</dbReference>
<dbReference type="HOGENOM" id="CLU_020211_11_2_6"/>
<dbReference type="Pfam" id="PF14689">
    <property type="entry name" value="SPOB_a"/>
    <property type="match status" value="1"/>
</dbReference>
<comment type="subcellular location">
    <subcellularLocation>
        <location evidence="2">Cell membrane</location>
        <topology evidence="2">Multi-pass membrane protein</topology>
    </subcellularLocation>
</comment>
<dbReference type="GO" id="GO:0000155">
    <property type="term" value="F:phosphorelay sensor kinase activity"/>
    <property type="evidence" value="ECO:0007669"/>
    <property type="project" value="InterPro"/>
</dbReference>
<dbReference type="EMBL" id="CP002824">
    <property type="protein sequence ID" value="AEG98554.1"/>
    <property type="molecule type" value="Genomic_DNA"/>
</dbReference>
<keyword evidence="6 16" id="KW-0808">Transferase</keyword>
<dbReference type="SUPFAM" id="SSF55890">
    <property type="entry name" value="Sporulation response regulatory protein Spo0B"/>
    <property type="match status" value="1"/>
</dbReference>
<dbReference type="InterPro" id="IPR039506">
    <property type="entry name" value="SPOB_a"/>
</dbReference>
<evidence type="ECO:0000256" key="3">
    <source>
        <dbReference type="ARBA" id="ARBA00012438"/>
    </source>
</evidence>
<dbReference type="InterPro" id="IPR029151">
    <property type="entry name" value="Sensor-like_sf"/>
</dbReference>
<evidence type="ECO:0000256" key="11">
    <source>
        <dbReference type="ARBA" id="ARBA00022989"/>
    </source>
</evidence>
<evidence type="ECO:0000256" key="13">
    <source>
        <dbReference type="ARBA" id="ARBA00023136"/>
    </source>
</evidence>
<evidence type="ECO:0000256" key="9">
    <source>
        <dbReference type="ARBA" id="ARBA00022777"/>
    </source>
</evidence>
<dbReference type="InterPro" id="IPR033463">
    <property type="entry name" value="sCache_3"/>
</dbReference>
<evidence type="ECO:0000256" key="10">
    <source>
        <dbReference type="ARBA" id="ARBA00022840"/>
    </source>
</evidence>
<evidence type="ECO:0000259" key="15">
    <source>
        <dbReference type="PROSITE" id="PS50109"/>
    </source>
</evidence>
<keyword evidence="12" id="KW-0902">Two-component regulatory system</keyword>
<evidence type="ECO:0000256" key="6">
    <source>
        <dbReference type="ARBA" id="ARBA00022679"/>
    </source>
</evidence>